<dbReference type="AlphaFoldDB" id="Q12U99"/>
<sequence>MLGEEHTYESPTIGVTVEGANRKSIRKHIIDPYHIDEFNDIISKVASLKDRDVQISKGINKITTKVCNTAVNLAKEEGDIPLNRIDQAIALNFASSKDIEHDINRLISEKMNFGQMFHYPEKFRYDHTRKKDLVPRKIPENKKLGINVNYAIEAFFTQKSSQNKWNLIINHEWFELSTEQRFEVAPEMLPGGMEYGSNAGVVNINNFVTIQPPLRAKIPPPQFISSSDMDFYEKSK</sequence>
<dbReference type="GeneID" id="3998185"/>
<dbReference type="Proteomes" id="UP000001979">
    <property type="component" value="Chromosome"/>
</dbReference>
<evidence type="ECO:0000313" key="2">
    <source>
        <dbReference type="Proteomes" id="UP000001979"/>
    </source>
</evidence>
<dbReference type="EMBL" id="CP000300">
    <property type="protein sequence ID" value="ABE52977.1"/>
    <property type="molecule type" value="Genomic_DNA"/>
</dbReference>
<protein>
    <submittedName>
        <fullName evidence="1">Uncharacterized protein</fullName>
    </submittedName>
</protein>
<dbReference type="STRING" id="259564.Mbur_2103"/>
<dbReference type="HOGENOM" id="CLU_1173373_0_0_2"/>
<gene>
    <name evidence="1" type="ordered locus">Mbur_2103</name>
</gene>
<proteinExistence type="predicted"/>
<evidence type="ECO:0000313" key="1">
    <source>
        <dbReference type="EMBL" id="ABE52977.1"/>
    </source>
</evidence>
<name>Q12U99_METBU</name>
<keyword evidence="2" id="KW-1185">Reference proteome</keyword>
<dbReference type="OrthoDB" id="141075at2157"/>
<accession>Q12U99</accession>
<dbReference type="RefSeq" id="WP_011500117.1">
    <property type="nucleotide sequence ID" value="NC_007955.1"/>
</dbReference>
<organism evidence="1 2">
    <name type="scientific">Methanococcoides burtonii (strain DSM 6242 / NBRC 107633 / OCM 468 / ACE-M)</name>
    <dbReference type="NCBI Taxonomy" id="259564"/>
    <lineage>
        <taxon>Archaea</taxon>
        <taxon>Methanobacteriati</taxon>
        <taxon>Methanobacteriota</taxon>
        <taxon>Stenosarchaea group</taxon>
        <taxon>Methanomicrobia</taxon>
        <taxon>Methanosarcinales</taxon>
        <taxon>Methanosarcinaceae</taxon>
        <taxon>Methanococcoides</taxon>
    </lineage>
</organism>
<reference evidence="2" key="1">
    <citation type="journal article" date="2009" name="ISME J.">
        <title>The genome sequence of the psychrophilic archaeon, Methanococcoides burtonii: the role of genome evolution in cold adaptation.</title>
        <authorList>
            <person name="Allen M.A."/>
            <person name="Lauro F.M."/>
            <person name="Williams T.J."/>
            <person name="Burg D."/>
            <person name="Siddiqui K.S."/>
            <person name="De Francisci D."/>
            <person name="Chong K.W."/>
            <person name="Pilak O."/>
            <person name="Chew H.H."/>
            <person name="De Maere M.Z."/>
            <person name="Ting L."/>
            <person name="Katrib M."/>
            <person name="Ng C."/>
            <person name="Sowers K.R."/>
            <person name="Galperin M.Y."/>
            <person name="Anderson I.J."/>
            <person name="Ivanova N."/>
            <person name="Dalin E."/>
            <person name="Martinez M."/>
            <person name="Lapidus A."/>
            <person name="Hauser L."/>
            <person name="Land M."/>
            <person name="Thomas T."/>
            <person name="Cavicchioli R."/>
        </authorList>
    </citation>
    <scope>NUCLEOTIDE SEQUENCE [LARGE SCALE GENOMIC DNA]</scope>
    <source>
        <strain evidence="2">DSM 6242 / NBRC 107633 / OCM 468 / ACE-M</strain>
    </source>
</reference>
<dbReference type="KEGG" id="mbu:Mbur_2103"/>